<evidence type="ECO:0000256" key="7">
    <source>
        <dbReference type="ARBA" id="ARBA00023136"/>
    </source>
</evidence>
<dbReference type="Proteomes" id="UP000325797">
    <property type="component" value="Chromosome"/>
</dbReference>
<dbReference type="UniPathway" id="UPA00251">
    <property type="reaction ID" value="UER00320"/>
</dbReference>
<feature type="coiled-coil region" evidence="14">
    <location>
        <begin position="480"/>
        <end position="531"/>
    </location>
</feature>
<evidence type="ECO:0000256" key="11">
    <source>
        <dbReference type="ARBA" id="ARBA00040167"/>
    </source>
</evidence>
<keyword evidence="18" id="KW-0489">Methyltransferase</keyword>
<dbReference type="Gene3D" id="3.40.50.10090">
    <property type="match status" value="2"/>
</dbReference>
<keyword evidence="5 16" id="KW-0812">Transmembrane</keyword>
<dbReference type="GO" id="GO:0032259">
    <property type="term" value="P:methylation"/>
    <property type="evidence" value="ECO:0007669"/>
    <property type="project" value="UniProtKB-KW"/>
</dbReference>
<evidence type="ECO:0000256" key="15">
    <source>
        <dbReference type="SAM" id="MobiDB-lite"/>
    </source>
</evidence>
<keyword evidence="14" id="KW-0175">Coiled coil</keyword>
<feature type="domain" description="Tetrapyrrole biosynthesis uroporphyrinogen III synthase" evidence="17">
    <location>
        <begin position="16"/>
        <end position="233"/>
    </location>
</feature>
<dbReference type="InterPro" id="IPR019133">
    <property type="entry name" value="MIC60"/>
</dbReference>
<keyword evidence="8 13" id="KW-0456">Lyase</keyword>
<protein>
    <recommendedName>
        <fullName evidence="11 13">Uroporphyrinogen-III synthase</fullName>
        <ecNumber evidence="4 13">4.2.1.75</ecNumber>
    </recommendedName>
</protein>
<organism evidence="18 19">
    <name type="scientific">Hypericibacter adhaerens</name>
    <dbReference type="NCBI Taxonomy" id="2602016"/>
    <lineage>
        <taxon>Bacteria</taxon>
        <taxon>Pseudomonadati</taxon>
        <taxon>Pseudomonadota</taxon>
        <taxon>Alphaproteobacteria</taxon>
        <taxon>Rhodospirillales</taxon>
        <taxon>Dongiaceae</taxon>
        <taxon>Hypericibacter</taxon>
    </lineage>
</organism>
<comment type="function">
    <text evidence="10 13">Catalyzes cyclization of the linear tetrapyrrole, hydroxymethylbilane, to the macrocyclic uroporphyrinogen III.</text>
</comment>
<evidence type="ECO:0000256" key="14">
    <source>
        <dbReference type="SAM" id="Coils"/>
    </source>
</evidence>
<dbReference type="GO" id="GO:0004852">
    <property type="term" value="F:uroporphyrinogen-III synthase activity"/>
    <property type="evidence" value="ECO:0007669"/>
    <property type="project" value="UniProtKB-UniRule"/>
</dbReference>
<feature type="region of interest" description="Disordered" evidence="15">
    <location>
        <begin position="319"/>
        <end position="346"/>
    </location>
</feature>
<evidence type="ECO:0000313" key="18">
    <source>
        <dbReference type="EMBL" id="QEX25222.1"/>
    </source>
</evidence>
<reference evidence="18 19" key="1">
    <citation type="submission" date="2019-08" db="EMBL/GenBank/DDBJ databases">
        <title>Hyperibacter terrae gen. nov., sp. nov. and Hyperibacter viscosus sp. nov., two new members in the family Rhodospirillaceae isolated from the rhizosphere of Hypericum perforatum.</title>
        <authorList>
            <person name="Noviana Z."/>
        </authorList>
    </citation>
    <scope>NUCLEOTIDE SEQUENCE [LARGE SCALE GENOMIC DNA]</scope>
    <source>
        <strain evidence="18 19">R5959</strain>
    </source>
</reference>
<dbReference type="InterPro" id="IPR039793">
    <property type="entry name" value="UROS/Hem4"/>
</dbReference>
<dbReference type="Gene3D" id="1.10.287.1490">
    <property type="match status" value="1"/>
</dbReference>
<evidence type="ECO:0000256" key="9">
    <source>
        <dbReference type="ARBA" id="ARBA00023244"/>
    </source>
</evidence>
<evidence type="ECO:0000256" key="2">
    <source>
        <dbReference type="ARBA" id="ARBA00004772"/>
    </source>
</evidence>
<dbReference type="GO" id="GO:0016020">
    <property type="term" value="C:membrane"/>
    <property type="evidence" value="ECO:0007669"/>
    <property type="project" value="UniProtKB-SubCell"/>
</dbReference>
<dbReference type="PANTHER" id="PTHR38042">
    <property type="entry name" value="UROPORPHYRINOGEN-III SYNTHASE, CHLOROPLASTIC"/>
    <property type="match status" value="1"/>
</dbReference>
<evidence type="ECO:0000256" key="8">
    <source>
        <dbReference type="ARBA" id="ARBA00023239"/>
    </source>
</evidence>
<keyword evidence="19" id="KW-1185">Reference proteome</keyword>
<evidence type="ECO:0000256" key="16">
    <source>
        <dbReference type="SAM" id="Phobius"/>
    </source>
</evidence>
<evidence type="ECO:0000256" key="13">
    <source>
        <dbReference type="RuleBase" id="RU366031"/>
    </source>
</evidence>
<evidence type="ECO:0000256" key="10">
    <source>
        <dbReference type="ARBA" id="ARBA00037589"/>
    </source>
</evidence>
<feature type="transmembrane region" description="Helical" evidence="16">
    <location>
        <begin position="282"/>
        <end position="302"/>
    </location>
</feature>
<dbReference type="SUPFAM" id="SSF69618">
    <property type="entry name" value="HemD-like"/>
    <property type="match status" value="1"/>
</dbReference>
<feature type="region of interest" description="Disordered" evidence="15">
    <location>
        <begin position="647"/>
        <end position="676"/>
    </location>
</feature>
<dbReference type="CDD" id="cd06578">
    <property type="entry name" value="HemD"/>
    <property type="match status" value="1"/>
</dbReference>
<gene>
    <name evidence="18" type="ORF">FRZ61_51690</name>
</gene>
<dbReference type="AlphaFoldDB" id="A0A5J6N560"/>
<evidence type="ECO:0000256" key="1">
    <source>
        <dbReference type="ARBA" id="ARBA00004370"/>
    </source>
</evidence>
<dbReference type="Pfam" id="PF09731">
    <property type="entry name" value="Mitofilin"/>
    <property type="match status" value="1"/>
</dbReference>
<keyword evidence="6 16" id="KW-1133">Transmembrane helix</keyword>
<dbReference type="GO" id="GO:0006782">
    <property type="term" value="P:protoporphyrinogen IX biosynthetic process"/>
    <property type="evidence" value="ECO:0007669"/>
    <property type="project" value="UniProtKB-UniRule"/>
</dbReference>
<evidence type="ECO:0000256" key="12">
    <source>
        <dbReference type="ARBA" id="ARBA00048617"/>
    </source>
</evidence>
<dbReference type="InterPro" id="IPR036108">
    <property type="entry name" value="4pyrrol_syn_uPrphyn_synt_sf"/>
</dbReference>
<evidence type="ECO:0000259" key="17">
    <source>
        <dbReference type="Pfam" id="PF02602"/>
    </source>
</evidence>
<keyword evidence="9 13" id="KW-0627">Porphyrin biosynthesis</keyword>
<comment type="pathway">
    <text evidence="2 13">Porphyrin-containing compound metabolism; protoporphyrin-IX biosynthesis; coproporphyrinogen-III from 5-aminolevulinate: step 3/4.</text>
</comment>
<accession>A0A5J6N560</accession>
<evidence type="ECO:0000256" key="4">
    <source>
        <dbReference type="ARBA" id="ARBA00013109"/>
    </source>
</evidence>
<keyword evidence="18" id="KW-0808">Transferase</keyword>
<dbReference type="InterPro" id="IPR003754">
    <property type="entry name" value="4pyrrol_synth_uPrphyn_synth"/>
</dbReference>
<keyword evidence="7 16" id="KW-0472">Membrane</keyword>
<comment type="similarity">
    <text evidence="3 13">Belongs to the uroporphyrinogen-III synthase family.</text>
</comment>
<dbReference type="EC" id="4.2.1.75" evidence="4 13"/>
<dbReference type="Pfam" id="PF02602">
    <property type="entry name" value="HEM4"/>
    <property type="match status" value="1"/>
</dbReference>
<comment type="catalytic activity">
    <reaction evidence="12 13">
        <text>hydroxymethylbilane = uroporphyrinogen III + H2O</text>
        <dbReference type="Rhea" id="RHEA:18965"/>
        <dbReference type="ChEBI" id="CHEBI:15377"/>
        <dbReference type="ChEBI" id="CHEBI:57308"/>
        <dbReference type="ChEBI" id="CHEBI:57845"/>
        <dbReference type="EC" id="4.2.1.75"/>
    </reaction>
</comment>
<dbReference type="KEGG" id="hadh:FRZ61_51690"/>
<comment type="subcellular location">
    <subcellularLocation>
        <location evidence="1">Membrane</location>
    </subcellularLocation>
</comment>
<dbReference type="GO" id="GO:0006780">
    <property type="term" value="P:uroporphyrinogen III biosynthetic process"/>
    <property type="evidence" value="ECO:0007669"/>
    <property type="project" value="UniProtKB-UniRule"/>
</dbReference>
<sequence>MTLTALITRPDEDAEPLAAALIARGITVVREPLLSVKPVSDATIDLEGVQALLFTSANGVRAFANLSQKRDLPVFAVGDNTARAARAAGFETVESAAGAVEDLARLVARRLDPKRGALFHAAGSAVAGDLTGLLGAEGFELRRAMLYSADQATALTDDVRGRLERGEIGLVLLFSPRTAETFLTLVQGAGEAALNGIEQATALCLSPAVAKAVQALPWRSLMTAEKPDLPSMLRLVDQAAEAARPAAATAREAAAVADTPAPADIEAALKRMARRPAPARRFILVAALLILIVAVAASRPVWQPLIDRATHTAETIAPASDSGAGLASDGGTTAPASSGGGTAATADAGSLKTELAQVESDLALIQAAMERAVQERQAQWERIGALEKKAGDLAQKLDDLVKAQGDLQSQLQQQPMAATGAPALPDDIAALPAELADLRTKLDSLAAAQASAAANVPAPDSGTPAPAPDTAALAALQSSLDQVASENAHLKASLDEATQRLGAIDQLQQENTQLKATLDQAAQRLAALEARPTSGPEAKDAALLLATARLKSAIAAGRPFTTELQAVDGLAQNDDGLADALTKAHTTLGHYAPSGLPTTAVLLQQVPDLVDQALTASGGALAETPTGQGWLDRLMKGVSKLVRIRPSDGAAEGDSVSDRLSRAETAASTGDLPGTAAAMDGLTGPAADVVKDWREQATARLQADPALDGLEQAALARLTASPSTASGGG</sequence>
<name>A0A5J6N560_9PROT</name>
<dbReference type="RefSeq" id="WP_191909208.1">
    <property type="nucleotide sequence ID" value="NZ_CP042582.1"/>
</dbReference>
<evidence type="ECO:0000256" key="5">
    <source>
        <dbReference type="ARBA" id="ARBA00022692"/>
    </source>
</evidence>
<proteinExistence type="inferred from homology"/>
<dbReference type="PANTHER" id="PTHR38042:SF1">
    <property type="entry name" value="UROPORPHYRINOGEN-III SYNTHASE, CHLOROPLASTIC"/>
    <property type="match status" value="1"/>
</dbReference>
<evidence type="ECO:0000256" key="3">
    <source>
        <dbReference type="ARBA" id="ARBA00008133"/>
    </source>
</evidence>
<dbReference type="GO" id="GO:0008168">
    <property type="term" value="F:methyltransferase activity"/>
    <property type="evidence" value="ECO:0007669"/>
    <property type="project" value="UniProtKB-KW"/>
</dbReference>
<evidence type="ECO:0000313" key="19">
    <source>
        <dbReference type="Proteomes" id="UP000325797"/>
    </source>
</evidence>
<dbReference type="EMBL" id="CP042582">
    <property type="protein sequence ID" value="QEX25222.1"/>
    <property type="molecule type" value="Genomic_DNA"/>
</dbReference>
<evidence type="ECO:0000256" key="6">
    <source>
        <dbReference type="ARBA" id="ARBA00022989"/>
    </source>
</evidence>